<reference evidence="2 3" key="1">
    <citation type="submission" date="2021-01" db="EMBL/GenBank/DDBJ databases">
        <title>Cercospora kikuchii MAFF 305040 whole genome shotgun sequence.</title>
        <authorList>
            <person name="Kashiwa T."/>
            <person name="Suzuki T."/>
        </authorList>
    </citation>
    <scope>NUCLEOTIDE SEQUENCE [LARGE SCALE GENOMIC DNA]</scope>
    <source>
        <strain evidence="2 3">MAFF 305040</strain>
    </source>
</reference>
<dbReference type="AlphaFoldDB" id="A0A9P3C8I3"/>
<protein>
    <submittedName>
        <fullName evidence="2">Uncharacterized protein</fullName>
    </submittedName>
</protein>
<proteinExistence type="predicted"/>
<dbReference type="Proteomes" id="UP000825890">
    <property type="component" value="Unassembled WGS sequence"/>
</dbReference>
<dbReference type="RefSeq" id="XP_044652745.1">
    <property type="nucleotide sequence ID" value="XM_044796810.1"/>
</dbReference>
<keyword evidence="3" id="KW-1185">Reference proteome</keyword>
<evidence type="ECO:0000256" key="1">
    <source>
        <dbReference type="SAM" id="MobiDB-lite"/>
    </source>
</evidence>
<dbReference type="EMBL" id="BOLY01000001">
    <property type="protein sequence ID" value="GIZ38258.1"/>
    <property type="molecule type" value="Genomic_DNA"/>
</dbReference>
<gene>
    <name evidence="2" type="ORF">CKM354_000167900</name>
</gene>
<dbReference type="OrthoDB" id="5201563at2759"/>
<evidence type="ECO:0000313" key="2">
    <source>
        <dbReference type="EMBL" id="GIZ38258.1"/>
    </source>
</evidence>
<sequence length="127" mass="14521">MSVTTTDNARITTLRHTLADYELHHSQPTAEQATQAPAPNSRDEQQQSLDNPAGWEDRWRRVPAYQPVNPELIHGGGRNQVQNEIERNFIRVMFSGVWLQSAGSHLWRSTCGKLRDDIFRVKVGGEW</sequence>
<comment type="caution">
    <text evidence="2">The sequence shown here is derived from an EMBL/GenBank/DDBJ whole genome shotgun (WGS) entry which is preliminary data.</text>
</comment>
<evidence type="ECO:0000313" key="3">
    <source>
        <dbReference type="Proteomes" id="UP000825890"/>
    </source>
</evidence>
<name>A0A9P3C8I3_9PEZI</name>
<feature type="compositionally biased region" description="Low complexity" evidence="1">
    <location>
        <begin position="27"/>
        <end position="39"/>
    </location>
</feature>
<dbReference type="GeneID" id="68287254"/>
<organism evidence="2 3">
    <name type="scientific">Cercospora kikuchii</name>
    <dbReference type="NCBI Taxonomy" id="84275"/>
    <lineage>
        <taxon>Eukaryota</taxon>
        <taxon>Fungi</taxon>
        <taxon>Dikarya</taxon>
        <taxon>Ascomycota</taxon>
        <taxon>Pezizomycotina</taxon>
        <taxon>Dothideomycetes</taxon>
        <taxon>Dothideomycetidae</taxon>
        <taxon>Mycosphaerellales</taxon>
        <taxon>Mycosphaerellaceae</taxon>
        <taxon>Cercospora</taxon>
    </lineage>
</organism>
<accession>A0A9P3C8I3</accession>
<feature type="region of interest" description="Disordered" evidence="1">
    <location>
        <begin position="21"/>
        <end position="58"/>
    </location>
</feature>